<feature type="domain" description="RNA polymerase sigma-70 region 2" evidence="6">
    <location>
        <begin position="36"/>
        <end position="103"/>
    </location>
</feature>
<evidence type="ECO:0000313" key="9">
    <source>
        <dbReference type="Proteomes" id="UP000632222"/>
    </source>
</evidence>
<evidence type="ECO:0000256" key="4">
    <source>
        <dbReference type="ARBA" id="ARBA00023125"/>
    </source>
</evidence>
<keyword evidence="8" id="KW-0240">DNA-directed RNA polymerase</keyword>
<keyword evidence="2" id="KW-0805">Transcription regulation</keyword>
<dbReference type="Pfam" id="PF04545">
    <property type="entry name" value="Sigma70_r4"/>
    <property type="match status" value="1"/>
</dbReference>
<dbReference type="CDD" id="cd06171">
    <property type="entry name" value="Sigma70_r4"/>
    <property type="match status" value="1"/>
</dbReference>
<comment type="similarity">
    <text evidence="1">Belongs to the sigma-70 factor family. ECF subfamily.</text>
</comment>
<name>A0ABQ2D8H2_9DEIO</name>
<dbReference type="Gene3D" id="1.10.10.10">
    <property type="entry name" value="Winged helix-like DNA-binding domain superfamily/Winged helix DNA-binding domain"/>
    <property type="match status" value="1"/>
</dbReference>
<keyword evidence="9" id="KW-1185">Reference proteome</keyword>
<keyword evidence="5" id="KW-0804">Transcription</keyword>
<protein>
    <submittedName>
        <fullName evidence="8">DNA-directed RNA polymerase sigma-70 factor</fullName>
    </submittedName>
</protein>
<dbReference type="InterPro" id="IPR013325">
    <property type="entry name" value="RNA_pol_sigma_r2"/>
</dbReference>
<evidence type="ECO:0000259" key="6">
    <source>
        <dbReference type="Pfam" id="PF04542"/>
    </source>
</evidence>
<dbReference type="PANTHER" id="PTHR43133">
    <property type="entry name" value="RNA POLYMERASE ECF-TYPE SIGMA FACTO"/>
    <property type="match status" value="1"/>
</dbReference>
<evidence type="ECO:0000256" key="2">
    <source>
        <dbReference type="ARBA" id="ARBA00023015"/>
    </source>
</evidence>
<proteinExistence type="inferred from homology"/>
<dbReference type="InterPro" id="IPR014284">
    <property type="entry name" value="RNA_pol_sigma-70_dom"/>
</dbReference>
<evidence type="ECO:0000256" key="3">
    <source>
        <dbReference type="ARBA" id="ARBA00023082"/>
    </source>
</evidence>
<dbReference type="NCBIfam" id="TIGR02937">
    <property type="entry name" value="sigma70-ECF"/>
    <property type="match status" value="1"/>
</dbReference>
<keyword evidence="3" id="KW-0731">Sigma factor</keyword>
<dbReference type="Gene3D" id="1.10.1740.10">
    <property type="match status" value="1"/>
</dbReference>
<evidence type="ECO:0000256" key="5">
    <source>
        <dbReference type="ARBA" id="ARBA00023163"/>
    </source>
</evidence>
<dbReference type="EMBL" id="BMOD01000020">
    <property type="protein sequence ID" value="GGJ49634.1"/>
    <property type="molecule type" value="Genomic_DNA"/>
</dbReference>
<dbReference type="SUPFAM" id="SSF88659">
    <property type="entry name" value="Sigma3 and sigma4 domains of RNA polymerase sigma factors"/>
    <property type="match status" value="1"/>
</dbReference>
<evidence type="ECO:0000256" key="1">
    <source>
        <dbReference type="ARBA" id="ARBA00010641"/>
    </source>
</evidence>
<evidence type="ECO:0000313" key="8">
    <source>
        <dbReference type="EMBL" id="GGJ49634.1"/>
    </source>
</evidence>
<gene>
    <name evidence="8" type="ORF">GCM10008938_39490</name>
</gene>
<dbReference type="InterPro" id="IPR013324">
    <property type="entry name" value="RNA_pol_sigma_r3/r4-like"/>
</dbReference>
<keyword evidence="4" id="KW-0238">DNA-binding</keyword>
<sequence length="199" mass="22647">MLALTARTLMKMSTPISDAELIVRFEKRDESALSELYDRYVNAAYGLALRTLEDQDAAQEVVQDAFLKIWNNPRSFDPGRASFAAFFMTMVRNLSIDTLRKRKYEGDIYNEEGELLPFEDPNLSLQERAELDALGYRVRQALSQLSEAHRETVERAYFKGQSREEIAEAMGVPIGTVKSRLKYALDRLRAGLKGIADEV</sequence>
<dbReference type="Pfam" id="PF04542">
    <property type="entry name" value="Sigma70_r2"/>
    <property type="match status" value="1"/>
</dbReference>
<feature type="domain" description="RNA polymerase sigma-70 region 4" evidence="7">
    <location>
        <begin position="141"/>
        <end position="190"/>
    </location>
</feature>
<evidence type="ECO:0000259" key="7">
    <source>
        <dbReference type="Pfam" id="PF04545"/>
    </source>
</evidence>
<dbReference type="SUPFAM" id="SSF88946">
    <property type="entry name" value="Sigma2 domain of RNA polymerase sigma factors"/>
    <property type="match status" value="1"/>
</dbReference>
<dbReference type="InterPro" id="IPR007630">
    <property type="entry name" value="RNA_pol_sigma70_r4"/>
</dbReference>
<dbReference type="InterPro" id="IPR007627">
    <property type="entry name" value="RNA_pol_sigma70_r2"/>
</dbReference>
<reference evidence="9" key="1">
    <citation type="journal article" date="2019" name="Int. J. Syst. Evol. Microbiol.">
        <title>The Global Catalogue of Microorganisms (GCM) 10K type strain sequencing project: providing services to taxonomists for standard genome sequencing and annotation.</title>
        <authorList>
            <consortium name="The Broad Institute Genomics Platform"/>
            <consortium name="The Broad Institute Genome Sequencing Center for Infectious Disease"/>
            <person name="Wu L."/>
            <person name="Ma J."/>
        </authorList>
    </citation>
    <scope>NUCLEOTIDE SEQUENCE [LARGE SCALE GENOMIC DNA]</scope>
    <source>
        <strain evidence="9">JCM 14370</strain>
    </source>
</reference>
<dbReference type="InterPro" id="IPR036388">
    <property type="entry name" value="WH-like_DNA-bd_sf"/>
</dbReference>
<dbReference type="PANTHER" id="PTHR43133:SF62">
    <property type="entry name" value="RNA POLYMERASE SIGMA FACTOR SIGZ"/>
    <property type="match status" value="1"/>
</dbReference>
<organism evidence="8 9">
    <name type="scientific">Deinococcus roseus</name>
    <dbReference type="NCBI Taxonomy" id="392414"/>
    <lineage>
        <taxon>Bacteria</taxon>
        <taxon>Thermotogati</taxon>
        <taxon>Deinococcota</taxon>
        <taxon>Deinococci</taxon>
        <taxon>Deinococcales</taxon>
        <taxon>Deinococcaceae</taxon>
        <taxon>Deinococcus</taxon>
    </lineage>
</organism>
<dbReference type="InterPro" id="IPR039425">
    <property type="entry name" value="RNA_pol_sigma-70-like"/>
</dbReference>
<dbReference type="GO" id="GO:0000428">
    <property type="term" value="C:DNA-directed RNA polymerase complex"/>
    <property type="evidence" value="ECO:0007669"/>
    <property type="project" value="UniProtKB-KW"/>
</dbReference>
<dbReference type="Proteomes" id="UP000632222">
    <property type="component" value="Unassembled WGS sequence"/>
</dbReference>
<accession>A0ABQ2D8H2</accession>
<comment type="caution">
    <text evidence="8">The sequence shown here is derived from an EMBL/GenBank/DDBJ whole genome shotgun (WGS) entry which is preliminary data.</text>
</comment>